<reference evidence="3 4" key="1">
    <citation type="submission" date="2023-07" db="EMBL/GenBank/DDBJ databases">
        <title>Genomic Encyclopedia of Type Strains, Phase IV (KMG-IV): sequencing the most valuable type-strain genomes for metagenomic binning, comparative biology and taxonomic classification.</title>
        <authorList>
            <person name="Goeker M."/>
        </authorList>
    </citation>
    <scope>NUCLEOTIDE SEQUENCE [LARGE SCALE GENOMIC DNA]</scope>
    <source>
        <strain evidence="3 4">DSM 18695</strain>
    </source>
</reference>
<dbReference type="Pfam" id="PF02120">
    <property type="entry name" value="Flg_hook"/>
    <property type="match status" value="1"/>
</dbReference>
<dbReference type="RefSeq" id="WP_307348433.1">
    <property type="nucleotide sequence ID" value="NZ_JAUSVS010000002.1"/>
</dbReference>
<protein>
    <recommendedName>
        <fullName evidence="2">Flagellar hook-length control protein-like C-terminal domain-containing protein</fullName>
    </recommendedName>
</protein>
<gene>
    <name evidence="3" type="ORF">QO010_001821</name>
</gene>
<name>A0ABU0IPW8_9CAUL</name>
<feature type="region of interest" description="Disordered" evidence="1">
    <location>
        <begin position="20"/>
        <end position="41"/>
    </location>
</feature>
<accession>A0ABU0IPW8</accession>
<evidence type="ECO:0000313" key="3">
    <source>
        <dbReference type="EMBL" id="MDQ0464050.1"/>
    </source>
</evidence>
<dbReference type="InterPro" id="IPR021136">
    <property type="entry name" value="Flagellar_hook_control-like_C"/>
</dbReference>
<dbReference type="Proteomes" id="UP001228905">
    <property type="component" value="Unassembled WGS sequence"/>
</dbReference>
<evidence type="ECO:0000256" key="1">
    <source>
        <dbReference type="SAM" id="MobiDB-lite"/>
    </source>
</evidence>
<feature type="region of interest" description="Disordered" evidence="1">
    <location>
        <begin position="171"/>
        <end position="196"/>
    </location>
</feature>
<organism evidence="3 4">
    <name type="scientific">Caulobacter ginsengisoli</name>
    <dbReference type="NCBI Taxonomy" id="400775"/>
    <lineage>
        <taxon>Bacteria</taxon>
        <taxon>Pseudomonadati</taxon>
        <taxon>Pseudomonadota</taxon>
        <taxon>Alphaproteobacteria</taxon>
        <taxon>Caulobacterales</taxon>
        <taxon>Caulobacteraceae</taxon>
        <taxon>Caulobacter</taxon>
    </lineage>
</organism>
<evidence type="ECO:0000313" key="4">
    <source>
        <dbReference type="Proteomes" id="UP001228905"/>
    </source>
</evidence>
<dbReference type="EMBL" id="JAUSVS010000002">
    <property type="protein sequence ID" value="MDQ0464050.1"/>
    <property type="molecule type" value="Genomic_DNA"/>
</dbReference>
<feature type="domain" description="Flagellar hook-length control protein-like C-terminal" evidence="2">
    <location>
        <begin position="276"/>
        <end position="342"/>
    </location>
</feature>
<sequence length="363" mass="36696">MSNLAPISAVSAVGGPAAVGPITGSPLTDSPASVGPVTGQPALGLLEQAAPAAPPPPLPATTPASALETAVHAAATRQGGLATLLADLSVALARPDLSPALKAAIVKVLGFQLPTVPPPTAADLRQALSASGLFLEARLASQAGPPPADLKAALIDLHQALAVAANGQPAAPSLGLPAPEPAPPPPYRDGPQTGQPAVLPTLPPHPEIQALAAHLQRRTVAALSRQLLQQAASTPSEPGVTRTGPWLFELPLATPQGAAIAQFQIDADDPPAPGESRERIWRARFTLDLAGVGPVHVNLALRGSELRANLWAEVPDAAARLDQDRVSLALALQAQALDPQIAIRPGAPHTELAPAGRFADSAA</sequence>
<proteinExistence type="predicted"/>
<comment type="caution">
    <text evidence="3">The sequence shown here is derived from an EMBL/GenBank/DDBJ whole genome shotgun (WGS) entry which is preliminary data.</text>
</comment>
<evidence type="ECO:0000259" key="2">
    <source>
        <dbReference type="Pfam" id="PF02120"/>
    </source>
</evidence>
<keyword evidence="4" id="KW-1185">Reference proteome</keyword>
<feature type="compositionally biased region" description="Pro residues" evidence="1">
    <location>
        <begin position="178"/>
        <end position="188"/>
    </location>
</feature>